<comment type="subcellular location">
    <subcellularLocation>
        <location evidence="1">Membrane</location>
        <topology evidence="1">Multi-pass membrane protein</topology>
    </subcellularLocation>
</comment>
<proteinExistence type="inferred from homology"/>
<dbReference type="GO" id="GO:0015979">
    <property type="term" value="P:photosynthesis"/>
    <property type="evidence" value="ECO:0007669"/>
    <property type="project" value="UniProtKB-KW"/>
</dbReference>
<evidence type="ECO:0000256" key="8">
    <source>
        <dbReference type="ARBA" id="ARBA00023136"/>
    </source>
</evidence>
<comment type="similarity">
    <text evidence="2">Belongs to the PsaG/PsaK family.</text>
</comment>
<keyword evidence="3" id="KW-0602">Photosynthesis</keyword>
<dbReference type="InterPro" id="IPR017492">
    <property type="entry name" value="PSI_PsaK"/>
</dbReference>
<comment type="caution">
    <text evidence="10">The sequence shown here is derived from an EMBL/GenBank/DDBJ whole genome shotgun (WGS) entry which is preliminary data.</text>
</comment>
<dbReference type="GO" id="GO:0042651">
    <property type="term" value="C:thylakoid membrane"/>
    <property type="evidence" value="ECO:0007669"/>
    <property type="project" value="InterPro"/>
</dbReference>
<accession>A0A2N6JW13</accession>
<keyword evidence="11" id="KW-1185">Reference proteome</keyword>
<dbReference type="InterPro" id="IPR037101">
    <property type="entry name" value="PSI_PsaK_bact"/>
</dbReference>
<name>A0A2N6JW13_FISMU</name>
<gene>
    <name evidence="10" type="primary">psaK</name>
    <name evidence="10" type="ORF">CEN44_25835</name>
</gene>
<dbReference type="InterPro" id="IPR035982">
    <property type="entry name" value="PSI_centre_PsaK_sf"/>
</dbReference>
<evidence type="ECO:0000256" key="9">
    <source>
        <dbReference type="SAM" id="Phobius"/>
    </source>
</evidence>
<keyword evidence="7" id="KW-0793">Thylakoid</keyword>
<organism evidence="10 11">
    <name type="scientific">Fischerella muscicola CCMEE 5323</name>
    <dbReference type="NCBI Taxonomy" id="2019572"/>
    <lineage>
        <taxon>Bacteria</taxon>
        <taxon>Bacillati</taxon>
        <taxon>Cyanobacteriota</taxon>
        <taxon>Cyanophyceae</taxon>
        <taxon>Nostocales</taxon>
        <taxon>Hapalosiphonaceae</taxon>
        <taxon>Fischerella</taxon>
    </lineage>
</organism>
<dbReference type="Pfam" id="PF01241">
    <property type="entry name" value="PSI_PSAK"/>
    <property type="match status" value="1"/>
</dbReference>
<dbReference type="InterPro" id="IPR000549">
    <property type="entry name" value="PSI_PsaG/PsaK"/>
</dbReference>
<dbReference type="GO" id="GO:0009522">
    <property type="term" value="C:photosystem I"/>
    <property type="evidence" value="ECO:0007669"/>
    <property type="project" value="UniProtKB-KW"/>
</dbReference>
<feature type="transmembrane region" description="Helical" evidence="9">
    <location>
        <begin position="21"/>
        <end position="40"/>
    </location>
</feature>
<dbReference type="Proteomes" id="UP000235036">
    <property type="component" value="Unassembled WGS sequence"/>
</dbReference>
<dbReference type="AlphaFoldDB" id="A0A2N6JW13"/>
<keyword evidence="4 9" id="KW-0812">Transmembrane</keyword>
<reference evidence="10 11" key="1">
    <citation type="submission" date="2017-08" db="EMBL/GenBank/DDBJ databases">
        <title>Genomes of Fischerella (Mastigocladus) sp. strains.</title>
        <authorList>
            <person name="Miller S.R."/>
        </authorList>
    </citation>
    <scope>NUCLEOTIDE SEQUENCE [LARGE SCALE GENOMIC DNA]</scope>
    <source>
        <strain evidence="10 11">CCMEE 5323</strain>
    </source>
</reference>
<evidence type="ECO:0000256" key="3">
    <source>
        <dbReference type="ARBA" id="ARBA00022531"/>
    </source>
</evidence>
<keyword evidence="6 9" id="KW-1133">Transmembrane helix</keyword>
<evidence type="ECO:0000256" key="4">
    <source>
        <dbReference type="ARBA" id="ARBA00022692"/>
    </source>
</evidence>
<evidence type="ECO:0000313" key="10">
    <source>
        <dbReference type="EMBL" id="PLZ83978.1"/>
    </source>
</evidence>
<feature type="transmembrane region" description="Helical" evidence="9">
    <location>
        <begin position="52"/>
        <end position="77"/>
    </location>
</feature>
<sequence>MSSILLAAAAAVPPTPEWSPKVALIISISCLVAVLLSFRIEKPKVGPKMPGLPLSVPAFVAAMAFGHVIGVAIVLGLTNIGSI</sequence>
<evidence type="ECO:0000256" key="7">
    <source>
        <dbReference type="ARBA" id="ARBA00023078"/>
    </source>
</evidence>
<dbReference type="SUPFAM" id="SSF81563">
    <property type="entry name" value="Photosystem I reaction center subunit X, PsaK"/>
    <property type="match status" value="1"/>
</dbReference>
<evidence type="ECO:0000256" key="6">
    <source>
        <dbReference type="ARBA" id="ARBA00022989"/>
    </source>
</evidence>
<keyword evidence="8 9" id="KW-0472">Membrane</keyword>
<evidence type="ECO:0000256" key="1">
    <source>
        <dbReference type="ARBA" id="ARBA00004141"/>
    </source>
</evidence>
<dbReference type="EMBL" id="NRQW01000620">
    <property type="protein sequence ID" value="PLZ83978.1"/>
    <property type="molecule type" value="Genomic_DNA"/>
</dbReference>
<dbReference type="Gene3D" id="1.20.860.20">
    <property type="entry name" value="Photosystem I PsaK, reaction centre"/>
    <property type="match status" value="1"/>
</dbReference>
<keyword evidence="5" id="KW-0603">Photosystem I</keyword>
<evidence type="ECO:0000313" key="11">
    <source>
        <dbReference type="Proteomes" id="UP000235036"/>
    </source>
</evidence>
<evidence type="ECO:0000256" key="2">
    <source>
        <dbReference type="ARBA" id="ARBA00006458"/>
    </source>
</evidence>
<evidence type="ECO:0000256" key="5">
    <source>
        <dbReference type="ARBA" id="ARBA00022836"/>
    </source>
</evidence>
<protein>
    <submittedName>
        <fullName evidence="10">Photosystem I reaction center subunit PsaK</fullName>
    </submittedName>
</protein>
<dbReference type="RefSeq" id="WP_016866510.1">
    <property type="nucleotide sequence ID" value="NZ_CAWNVR010000021.1"/>
</dbReference>
<dbReference type="NCBIfam" id="TIGR03049">
    <property type="entry name" value="PS_I_psaK"/>
    <property type="match status" value="1"/>
</dbReference>